<dbReference type="STRING" id="1408157.A0A1J7J4V7"/>
<dbReference type="OrthoDB" id="4161186at2759"/>
<proteinExistence type="predicted"/>
<evidence type="ECO:0000313" key="2">
    <source>
        <dbReference type="EMBL" id="OIW24180.1"/>
    </source>
</evidence>
<dbReference type="InParanoid" id="A0A1J7J4V7"/>
<reference evidence="2 3" key="1">
    <citation type="submission" date="2016-10" db="EMBL/GenBank/DDBJ databases">
        <title>Draft genome sequence of Coniochaeta ligniaria NRRL30616, a lignocellulolytic fungus for bioabatement of inhibitors in plant biomass hydrolysates.</title>
        <authorList>
            <consortium name="DOE Joint Genome Institute"/>
            <person name="Jimenez D.J."/>
            <person name="Hector R.E."/>
            <person name="Riley R."/>
            <person name="Sun H."/>
            <person name="Grigoriev I.V."/>
            <person name="Van Elsas J.D."/>
            <person name="Nichols N.N."/>
        </authorList>
    </citation>
    <scope>NUCLEOTIDE SEQUENCE [LARGE SCALE GENOMIC DNA]</scope>
    <source>
        <strain evidence="2 3">NRRL 30616</strain>
    </source>
</reference>
<feature type="non-terminal residue" evidence="2">
    <location>
        <position position="1"/>
    </location>
</feature>
<feature type="domain" description="PD-(D/E)XK nuclease-like" evidence="1">
    <location>
        <begin position="31"/>
        <end position="159"/>
    </location>
</feature>
<dbReference type="InterPro" id="IPR046797">
    <property type="entry name" value="PDDEXK_12"/>
</dbReference>
<accession>A0A1J7J4V7</accession>
<evidence type="ECO:0000313" key="3">
    <source>
        <dbReference type="Proteomes" id="UP000182658"/>
    </source>
</evidence>
<dbReference type="Pfam" id="PF20516">
    <property type="entry name" value="PDDEXK_12"/>
    <property type="match status" value="1"/>
</dbReference>
<dbReference type="Proteomes" id="UP000182658">
    <property type="component" value="Unassembled WGS sequence"/>
</dbReference>
<name>A0A1J7J4V7_9PEZI</name>
<dbReference type="EMBL" id="KV875104">
    <property type="protein sequence ID" value="OIW24180.1"/>
    <property type="molecule type" value="Genomic_DNA"/>
</dbReference>
<evidence type="ECO:0000259" key="1">
    <source>
        <dbReference type="Pfam" id="PF20516"/>
    </source>
</evidence>
<protein>
    <recommendedName>
        <fullName evidence="1">PD-(D/E)XK nuclease-like domain-containing protein</fullName>
    </recommendedName>
</protein>
<gene>
    <name evidence="2" type="ORF">CONLIGDRAFT_692391</name>
</gene>
<sequence length="165" mass="18255">WDWPDQPICPDAISGHLQRVFSVGIDDSEYSTHRDAYGPTPSTDQVLNILDMAQICERNSHHESSSNTEVHHLVLETALRSRSPAQPRNLFGQPVNFMVSTTAVISIGKPALPPFQKIDFCLYINPAAIESTENMDSIARMIDTVRSAILDQHSSINHTCSATTP</sequence>
<keyword evidence="3" id="KW-1185">Reference proteome</keyword>
<dbReference type="AlphaFoldDB" id="A0A1J7J4V7"/>
<organism evidence="2 3">
    <name type="scientific">Coniochaeta ligniaria NRRL 30616</name>
    <dbReference type="NCBI Taxonomy" id="1408157"/>
    <lineage>
        <taxon>Eukaryota</taxon>
        <taxon>Fungi</taxon>
        <taxon>Dikarya</taxon>
        <taxon>Ascomycota</taxon>
        <taxon>Pezizomycotina</taxon>
        <taxon>Sordariomycetes</taxon>
        <taxon>Sordariomycetidae</taxon>
        <taxon>Coniochaetales</taxon>
        <taxon>Coniochaetaceae</taxon>
        <taxon>Coniochaeta</taxon>
    </lineage>
</organism>